<dbReference type="InterPro" id="IPR001547">
    <property type="entry name" value="Glyco_hydro_5"/>
</dbReference>
<keyword evidence="5" id="KW-0732">Signal</keyword>
<comment type="similarity">
    <text evidence="1 4">Belongs to the glycosyl hydrolase 5 (cellulase A) family.</text>
</comment>
<proteinExistence type="evidence at transcript level"/>
<feature type="chain" id="PRO_5008116029" evidence="5">
    <location>
        <begin position="20"/>
        <end position="461"/>
    </location>
</feature>
<evidence type="ECO:0000256" key="4">
    <source>
        <dbReference type="RuleBase" id="RU361153"/>
    </source>
</evidence>
<dbReference type="EC" id="3.2.1.58" evidence="7"/>
<evidence type="ECO:0000256" key="1">
    <source>
        <dbReference type="ARBA" id="ARBA00005641"/>
    </source>
</evidence>
<protein>
    <submittedName>
        <fullName evidence="7">Beta-1 3-glucanase</fullName>
        <ecNumber evidence="7">3.2.1.58</ecNumber>
    </submittedName>
</protein>
<evidence type="ECO:0000256" key="5">
    <source>
        <dbReference type="SAM" id="SignalP"/>
    </source>
</evidence>
<dbReference type="SMR" id="A0A182AUG2"/>
<dbReference type="Gene3D" id="3.20.20.80">
    <property type="entry name" value="Glycosidases"/>
    <property type="match status" value="1"/>
</dbReference>
<dbReference type="InterPro" id="IPR050386">
    <property type="entry name" value="Glycosyl_hydrolase_5"/>
</dbReference>
<dbReference type="GO" id="GO:0009986">
    <property type="term" value="C:cell surface"/>
    <property type="evidence" value="ECO:0007669"/>
    <property type="project" value="TreeGrafter"/>
</dbReference>
<dbReference type="SUPFAM" id="SSF51445">
    <property type="entry name" value="(Trans)glycosidases"/>
    <property type="match status" value="1"/>
</dbReference>
<dbReference type="Pfam" id="PF00150">
    <property type="entry name" value="Cellulase"/>
    <property type="match status" value="1"/>
</dbReference>
<dbReference type="InterPro" id="IPR017853">
    <property type="entry name" value="GH"/>
</dbReference>
<dbReference type="PANTHER" id="PTHR31297:SF42">
    <property type="entry name" value="GLYCOSIDE HYDROLASE FAMILY 5 DOMAIN-CONTAINING PROTEIN"/>
    <property type="match status" value="1"/>
</dbReference>
<dbReference type="GO" id="GO:0005576">
    <property type="term" value="C:extracellular region"/>
    <property type="evidence" value="ECO:0007669"/>
    <property type="project" value="TreeGrafter"/>
</dbReference>
<sequence>MKVATLLPLLLSLATLSQAGNGSLPFSPPIDATDAPDLYQDQLTRDSEVLYAGGYLGERLEKRATDAELYGAQTTPPAPVFRYGVGTTKVRGVSLGGWLVLESFITPSMFKGIDPRIVDEWTFGQHQTKAVAQTALMRHWTTWITEADFAAIAAAGLNHVRIPIGYWAFQVATGEPFVQGSLFFLDRAIAWAAKYNLKVMIDLHGAPGGQNGFDNSGRAGVLKWTTTYNQQRTRNVLQTISAEYAKLKYRNVVTAIQVINEPAGYYAGVPEIVRKFYTSAYGIIRRHGTKHPNSILFTMSDAFMGMDYWAGFMSGPGYTDVAFDIHQYSTFDTTKIAFNNTQRIAYQCSLGVKIARSEKRIRTIVGEWTIAPTDCVGGGPLYSRIGNCAGKTGDSTQWSKAYKIWLRKFYEVQTQVYEQGSGWIMWTWRLESGDDWSYSAGLRGGWIPRVPTRKLYGDQCA</sequence>
<organism evidence="7">
    <name type="scientific">Glaciozyma antarctica (strain PI12)</name>
    <name type="common">Antarctic psychrophilic yeast</name>
    <name type="synonym">Leucosporidium antarcticum</name>
    <dbReference type="NCBI Taxonomy" id="1332765"/>
    <lineage>
        <taxon>Eukaryota</taxon>
        <taxon>Fungi</taxon>
        <taxon>Dikarya</taxon>
        <taxon>Basidiomycota</taxon>
        <taxon>Pucciniomycotina</taxon>
        <taxon>Microbotryomycetes</taxon>
        <taxon>Kriegeriales</taxon>
        <taxon>Camptobasidiaceae</taxon>
        <taxon>Glaciozyma</taxon>
    </lineage>
</organism>
<evidence type="ECO:0000256" key="2">
    <source>
        <dbReference type="ARBA" id="ARBA00022801"/>
    </source>
</evidence>
<keyword evidence="3 4" id="KW-0326">Glycosidase</keyword>
<accession>A0A182AUG2</accession>
<dbReference type="GO" id="GO:0004338">
    <property type="term" value="F:glucan exo-1,3-beta-glucosidase activity"/>
    <property type="evidence" value="ECO:0007669"/>
    <property type="project" value="UniProtKB-EC"/>
</dbReference>
<name>A0A182AUG2_GLAA1</name>
<reference evidence="7" key="1">
    <citation type="submission" date="2014-06" db="EMBL/GenBank/DDBJ databases">
        <title>Characterization of a novel cold active glycoside hydrolase family 5 enzyme with beta-1,3-glucanase activity from Glaciozyma antarctica PI12.</title>
        <authorList>
            <person name="Mohammadi S."/>
            <person name="Md Illias R."/>
            <person name="Mahadi N.M."/>
            <person name="Abu Bakar F.D."/>
            <person name="Rabu A."/>
            <person name="Abdul Murad A.M."/>
        </authorList>
    </citation>
    <scope>NUCLEOTIDE SEQUENCE</scope>
</reference>
<feature type="domain" description="Glycoside hydrolase family 5" evidence="6">
    <location>
        <begin position="129"/>
        <end position="371"/>
    </location>
</feature>
<evidence type="ECO:0000259" key="6">
    <source>
        <dbReference type="Pfam" id="PF00150"/>
    </source>
</evidence>
<feature type="signal peptide" evidence="5">
    <location>
        <begin position="1"/>
        <end position="19"/>
    </location>
</feature>
<dbReference type="AlphaFoldDB" id="A0A182AUG2"/>
<dbReference type="GO" id="GO:0009251">
    <property type="term" value="P:glucan catabolic process"/>
    <property type="evidence" value="ECO:0007669"/>
    <property type="project" value="TreeGrafter"/>
</dbReference>
<dbReference type="BRENDA" id="3.2.1.58">
    <property type="organism ID" value="14879"/>
</dbReference>
<dbReference type="PANTHER" id="PTHR31297">
    <property type="entry name" value="GLUCAN ENDO-1,6-BETA-GLUCOSIDASE B"/>
    <property type="match status" value="1"/>
</dbReference>
<dbReference type="EMBL" id="KJ995523">
    <property type="protein sequence ID" value="AJD14768.1"/>
    <property type="molecule type" value="mRNA"/>
</dbReference>
<evidence type="ECO:0000313" key="7">
    <source>
        <dbReference type="EMBL" id="AJD14768.1"/>
    </source>
</evidence>
<keyword evidence="2 4" id="KW-0378">Hydrolase</keyword>
<evidence type="ECO:0000256" key="3">
    <source>
        <dbReference type="ARBA" id="ARBA00023295"/>
    </source>
</evidence>